<dbReference type="EMBL" id="KV425919">
    <property type="protein sequence ID" value="KZV98376.1"/>
    <property type="molecule type" value="Genomic_DNA"/>
</dbReference>
<organism evidence="1 2">
    <name type="scientific">Exidia glandulosa HHB12029</name>
    <dbReference type="NCBI Taxonomy" id="1314781"/>
    <lineage>
        <taxon>Eukaryota</taxon>
        <taxon>Fungi</taxon>
        <taxon>Dikarya</taxon>
        <taxon>Basidiomycota</taxon>
        <taxon>Agaricomycotina</taxon>
        <taxon>Agaricomycetes</taxon>
        <taxon>Auriculariales</taxon>
        <taxon>Exidiaceae</taxon>
        <taxon>Exidia</taxon>
    </lineage>
</organism>
<proteinExistence type="predicted"/>
<reference evidence="1 2" key="1">
    <citation type="journal article" date="2016" name="Mol. Biol. Evol.">
        <title>Comparative Genomics of Early-Diverging Mushroom-Forming Fungi Provides Insights into the Origins of Lignocellulose Decay Capabilities.</title>
        <authorList>
            <person name="Nagy L.G."/>
            <person name="Riley R."/>
            <person name="Tritt A."/>
            <person name="Adam C."/>
            <person name="Daum C."/>
            <person name="Floudas D."/>
            <person name="Sun H."/>
            <person name="Yadav J.S."/>
            <person name="Pangilinan J."/>
            <person name="Larsson K.H."/>
            <person name="Matsuura K."/>
            <person name="Barry K."/>
            <person name="Labutti K."/>
            <person name="Kuo R."/>
            <person name="Ohm R.A."/>
            <person name="Bhattacharya S.S."/>
            <person name="Shirouzu T."/>
            <person name="Yoshinaga Y."/>
            <person name="Martin F.M."/>
            <person name="Grigoriev I.V."/>
            <person name="Hibbett D.S."/>
        </authorList>
    </citation>
    <scope>NUCLEOTIDE SEQUENCE [LARGE SCALE GENOMIC DNA]</scope>
    <source>
        <strain evidence="1 2">HHB12029</strain>
    </source>
</reference>
<dbReference type="InParanoid" id="A0A165LVA8"/>
<evidence type="ECO:0000313" key="1">
    <source>
        <dbReference type="EMBL" id="KZV98376.1"/>
    </source>
</evidence>
<evidence type="ECO:0000313" key="2">
    <source>
        <dbReference type="Proteomes" id="UP000077266"/>
    </source>
</evidence>
<dbReference type="OrthoDB" id="3319207at2759"/>
<protein>
    <submittedName>
        <fullName evidence="1">Uncharacterized protein</fullName>
    </submittedName>
</protein>
<gene>
    <name evidence="1" type="ORF">EXIGLDRAFT_832180</name>
</gene>
<sequence>MASVPRRQPSALLSTGLSVTTALLNVAGAVTDTVPIAKQILNSAAHISAVAEKIQRKREAMYTLVEKADIYATQIDIAVAGRVLDVPLKRRLERLYSVFLKIEVLVSDKAGRRSNPLTRFWQNVVTKPNRAETLVVEIEREIQLFQLLTGIHLSLVVDDTARAVAAEARYDGQIRILRDCDIDKRHIIEQYETDQGTVVWASARVDSQLMAIRYLKPSPIVKKDESLVDGSIPRQWDPYNQYLQNIKKVSTISGSHPHTVQLYGLHVRGHAVVFRSGTFPLDAHLDSLRAVEYNEEALAVKFLRLAYKILDASLHLLDVHDLTWVGSAAIVDENGEPRIGLFDDIVQNASKQWPPISLGIFYSILLWFHYRFSEETGVVEQVHNSYLHAIITEQLRNGNDTDRLQQVWDIIREEQLPVTYNLRTFPIISRNLSVSQEMIARAQLFFEALAKDKWAGHWAWFVRCVLAGGVDLSSRIGISAFRFGGDQYRIGVKTCVHDDTHIRYDWFDIIIPTGCPALAQIAQTMGLPHNFEDEWPDRSELSIYQRVVDGRKDSVENTESGIAEV</sequence>
<dbReference type="Proteomes" id="UP000077266">
    <property type="component" value="Unassembled WGS sequence"/>
</dbReference>
<name>A0A165LVA8_EXIGL</name>
<dbReference type="AlphaFoldDB" id="A0A165LVA8"/>
<accession>A0A165LVA8</accession>
<keyword evidence="2" id="KW-1185">Reference proteome</keyword>